<gene>
    <name evidence="3" type="ORF">H8B09_20520</name>
</gene>
<dbReference type="Pfam" id="PF07833">
    <property type="entry name" value="Cu_amine_oxidN1"/>
    <property type="match status" value="1"/>
</dbReference>
<dbReference type="InterPro" id="IPR001223">
    <property type="entry name" value="Glyco_hydro18_cat"/>
</dbReference>
<feature type="signal peptide" evidence="1">
    <location>
        <begin position="1"/>
        <end position="26"/>
    </location>
</feature>
<keyword evidence="4" id="KW-1185">Reference proteome</keyword>
<protein>
    <submittedName>
        <fullName evidence="3">Glycosyl hydrolase</fullName>
    </submittedName>
</protein>
<evidence type="ECO:0000256" key="1">
    <source>
        <dbReference type="SAM" id="SignalP"/>
    </source>
</evidence>
<dbReference type="InterPro" id="IPR011583">
    <property type="entry name" value="Chitinase_II/V-like_cat"/>
</dbReference>
<evidence type="ECO:0000313" key="4">
    <source>
        <dbReference type="Proteomes" id="UP000609346"/>
    </source>
</evidence>
<feature type="chain" id="PRO_5046226147" evidence="1">
    <location>
        <begin position="27"/>
        <end position="421"/>
    </location>
</feature>
<dbReference type="InterPro" id="IPR012854">
    <property type="entry name" value="Cu_amine_oxidase-like_N"/>
</dbReference>
<evidence type="ECO:0000259" key="2">
    <source>
        <dbReference type="PROSITE" id="PS51910"/>
    </source>
</evidence>
<accession>A0ABR8N2X2</accession>
<dbReference type="PANTHER" id="PTHR46066">
    <property type="entry name" value="CHITINASE DOMAIN-CONTAINING PROTEIN 1 FAMILY MEMBER"/>
    <property type="match status" value="1"/>
</dbReference>
<dbReference type="Gene3D" id="3.30.457.10">
    <property type="entry name" value="Copper amine oxidase-like, N-terminal domain"/>
    <property type="match status" value="1"/>
</dbReference>
<keyword evidence="3" id="KW-0378">Hydrolase</keyword>
<dbReference type="Proteomes" id="UP000609346">
    <property type="component" value="Unassembled WGS sequence"/>
</dbReference>
<organism evidence="3 4">
    <name type="scientific">Paenibacillus terricola</name>
    <dbReference type="NCBI Taxonomy" id="2763503"/>
    <lineage>
        <taxon>Bacteria</taxon>
        <taxon>Bacillati</taxon>
        <taxon>Bacillota</taxon>
        <taxon>Bacilli</taxon>
        <taxon>Bacillales</taxon>
        <taxon>Paenibacillaceae</taxon>
        <taxon>Paenibacillus</taxon>
    </lineage>
</organism>
<dbReference type="SUPFAM" id="SSF51445">
    <property type="entry name" value="(Trans)glycosidases"/>
    <property type="match status" value="1"/>
</dbReference>
<dbReference type="Pfam" id="PF00704">
    <property type="entry name" value="Glyco_hydro_18"/>
    <property type="match status" value="1"/>
</dbReference>
<dbReference type="InterPro" id="IPR036582">
    <property type="entry name" value="Mao_N_sf"/>
</dbReference>
<dbReference type="SMART" id="SM00636">
    <property type="entry name" value="Glyco_18"/>
    <property type="match status" value="1"/>
</dbReference>
<dbReference type="PANTHER" id="PTHR46066:SF2">
    <property type="entry name" value="CHITINASE DOMAIN-CONTAINING PROTEIN 1"/>
    <property type="match status" value="1"/>
</dbReference>
<dbReference type="GO" id="GO:0016787">
    <property type="term" value="F:hydrolase activity"/>
    <property type="evidence" value="ECO:0007669"/>
    <property type="project" value="UniProtKB-KW"/>
</dbReference>
<keyword evidence="1" id="KW-0732">Signal</keyword>
<comment type="caution">
    <text evidence="3">The sequence shown here is derived from an EMBL/GenBank/DDBJ whole genome shotgun (WGS) entry which is preliminary data.</text>
</comment>
<feature type="domain" description="GH18" evidence="2">
    <location>
        <begin position="168"/>
        <end position="416"/>
    </location>
</feature>
<dbReference type="EMBL" id="JACXZA010000005">
    <property type="protein sequence ID" value="MBD3921164.1"/>
    <property type="molecule type" value="Genomic_DNA"/>
</dbReference>
<evidence type="ECO:0000313" key="3">
    <source>
        <dbReference type="EMBL" id="MBD3921164.1"/>
    </source>
</evidence>
<dbReference type="SUPFAM" id="SSF55383">
    <property type="entry name" value="Copper amine oxidase, domain N"/>
    <property type="match status" value="1"/>
</dbReference>
<dbReference type="Gene3D" id="3.20.20.80">
    <property type="entry name" value="Glycosidases"/>
    <property type="match status" value="1"/>
</dbReference>
<name>A0ABR8N2X2_9BACL</name>
<dbReference type="InterPro" id="IPR017853">
    <property type="entry name" value="GH"/>
</dbReference>
<proteinExistence type="predicted"/>
<reference evidence="3 4" key="1">
    <citation type="submission" date="2020-09" db="EMBL/GenBank/DDBJ databases">
        <title>Paenibacillus sp. strain PR3 16S rRNA gene Genome sequencing and assembly.</title>
        <authorList>
            <person name="Kim J."/>
        </authorList>
    </citation>
    <scope>NUCLEOTIDE SEQUENCE [LARGE SCALE GENOMIC DNA]</scope>
    <source>
        <strain evidence="3 4">PR3</strain>
    </source>
</reference>
<dbReference type="PROSITE" id="PS51910">
    <property type="entry name" value="GH18_2"/>
    <property type="match status" value="1"/>
</dbReference>
<sequence>MKLRNLFLSCCAAAMLLTAVPGTSTAAAVTTQAKPVTVMLDGFPLPFPSAPFNSAGTIMVPFRAIAEAMNIQVAWSNQTHTLTAKKKQGSSTTEVILRQSQLTATVNGQKKQLTKAPIIKNGTFFVPLSFFSTQFGAQVGWNGPSQTVTITSSVEPMYTEAFYAIRSFFELEYVKNFDAVSYGWTRIDPATGDLTLEGKDFYWPEAAGSITPDTIVGDTTTQGSGANLMVAAMDGNGELTKLLGDADQQKRVIDQMVELAVEHHFTGITLDFEGLGLTGDRKAVQQTFNSFVQKLDQQAEAADLTLTLALHPQNSSYHGYDYATLSRYADEIILMAYDYKPYAKAPEPLSLVNEAIQLALKEVPKSKLVLGISLGSETDQSIGSKIGLAKRYGLKGVAIWRIGLIGDKMMSAIGKSITPIH</sequence>